<keyword evidence="3" id="KW-1185">Reference proteome</keyword>
<dbReference type="RefSeq" id="XP_018982574.1">
    <property type="nucleotide sequence ID" value="XM_019126732.1"/>
</dbReference>
<keyword evidence="1" id="KW-0812">Transmembrane</keyword>
<dbReference type="Proteomes" id="UP000094336">
    <property type="component" value="Unassembled WGS sequence"/>
</dbReference>
<organism evidence="2 3">
    <name type="scientific">Babjeviella inositovora NRRL Y-12698</name>
    <dbReference type="NCBI Taxonomy" id="984486"/>
    <lineage>
        <taxon>Eukaryota</taxon>
        <taxon>Fungi</taxon>
        <taxon>Dikarya</taxon>
        <taxon>Ascomycota</taxon>
        <taxon>Saccharomycotina</taxon>
        <taxon>Pichiomycetes</taxon>
        <taxon>Serinales incertae sedis</taxon>
        <taxon>Babjeviella</taxon>
    </lineage>
</organism>
<dbReference type="AlphaFoldDB" id="A0A1E3QHS8"/>
<evidence type="ECO:0000256" key="1">
    <source>
        <dbReference type="SAM" id="Phobius"/>
    </source>
</evidence>
<evidence type="ECO:0000313" key="3">
    <source>
        <dbReference type="Proteomes" id="UP000094336"/>
    </source>
</evidence>
<reference evidence="3" key="1">
    <citation type="submission" date="2016-05" db="EMBL/GenBank/DDBJ databases">
        <title>Comparative genomics of biotechnologically important yeasts.</title>
        <authorList>
            <consortium name="DOE Joint Genome Institute"/>
            <person name="Riley R."/>
            <person name="Haridas S."/>
            <person name="Wolfe K.H."/>
            <person name="Lopes M.R."/>
            <person name="Hittinger C.T."/>
            <person name="Goker M."/>
            <person name="Salamov A."/>
            <person name="Wisecaver J."/>
            <person name="Long T.M."/>
            <person name="Aerts A.L."/>
            <person name="Barry K."/>
            <person name="Choi C."/>
            <person name="Clum A."/>
            <person name="Coughlan A.Y."/>
            <person name="Deshpande S."/>
            <person name="Douglass A.P."/>
            <person name="Hanson S.J."/>
            <person name="Klenk H.-P."/>
            <person name="Labutti K."/>
            <person name="Lapidus A."/>
            <person name="Lindquist E."/>
            <person name="Lipzen A."/>
            <person name="Meier-Kolthoff J.P."/>
            <person name="Ohm R.A."/>
            <person name="Otillar R.P."/>
            <person name="Pangilinan J."/>
            <person name="Peng Y."/>
            <person name="Rokas A."/>
            <person name="Rosa C.A."/>
            <person name="Scheuner C."/>
            <person name="Sibirny A.A."/>
            <person name="Slot J.C."/>
            <person name="Stielow J.B."/>
            <person name="Sun H."/>
            <person name="Kurtzman C.P."/>
            <person name="Blackwell M."/>
            <person name="Grigoriev I.V."/>
            <person name="Jeffries T.W."/>
        </authorList>
    </citation>
    <scope>NUCLEOTIDE SEQUENCE [LARGE SCALE GENOMIC DNA]</scope>
    <source>
        <strain evidence="3">NRRL Y-12698</strain>
    </source>
</reference>
<gene>
    <name evidence="2" type="ORF">BABINDRAFT_103885</name>
</gene>
<sequence length="446" mass="49408">MTIPTALICAINTTGLMIPLSRRFTVSSPPASDENALIDENTHLIQSRRVYKRLERELYLRDNPPRYASRLFDELSRFYDQGMVPLILEALSATFYLLFYSLELFDATSLGSPGKLLGGPSFGLAFVFVYYVFLTFLHSWNIRWPFKVAELAHTSSMPCITNSQSAQRYQILQGEESFPSSPTLAISVDGKSKNAKFTVVDCRDDIIPVVSSITDTVTQVIEIPHKGPYDPYLCNKQNVVTVSELLEEGLDLTVSQERTQRCNSFGRHSVTIGPVLATLLTFSPVKGHALPVYDYMTAFVERDTVPKAELAISSDLSRVVLLEIGLFLLLLSKVSTLFSSCVRYTKKERRTDVQGDIADTWEYGEPSRNLTHPFVSGFGNIYVAEGLYFVTMIGLAISGYPAFPGILGGNSNPQNGYKTANIACFSALAAMNLGSCYLDFCGAEIK</sequence>
<protein>
    <submittedName>
        <fullName evidence="2">Uncharacterized protein</fullName>
    </submittedName>
</protein>
<proteinExistence type="predicted"/>
<feature type="transmembrane region" description="Helical" evidence="1">
    <location>
        <begin position="83"/>
        <end position="102"/>
    </location>
</feature>
<dbReference type="EMBL" id="KV454442">
    <property type="protein sequence ID" value="ODQ77246.1"/>
    <property type="molecule type" value="Genomic_DNA"/>
</dbReference>
<keyword evidence="1" id="KW-0472">Membrane</keyword>
<accession>A0A1E3QHS8</accession>
<evidence type="ECO:0000313" key="2">
    <source>
        <dbReference type="EMBL" id="ODQ77246.1"/>
    </source>
</evidence>
<dbReference type="GeneID" id="30144586"/>
<feature type="transmembrane region" description="Helical" evidence="1">
    <location>
        <begin position="319"/>
        <end position="338"/>
    </location>
</feature>
<keyword evidence="1" id="KW-1133">Transmembrane helix</keyword>
<feature type="transmembrane region" description="Helical" evidence="1">
    <location>
        <begin position="122"/>
        <end position="140"/>
    </location>
</feature>
<name>A0A1E3QHS8_9ASCO</name>